<dbReference type="PANTHER" id="PTHR43491">
    <property type="entry name" value="UDP-N-ACETYL-D-MANNOSAMINE DEHYDROGENASE"/>
    <property type="match status" value="1"/>
</dbReference>
<dbReference type="Gene3D" id="3.40.50.720">
    <property type="entry name" value="NAD(P)-binding Rossmann-like Domain"/>
    <property type="match status" value="2"/>
</dbReference>
<dbReference type="InterPro" id="IPR001732">
    <property type="entry name" value="UDP-Glc/GDP-Man_DH_N"/>
</dbReference>
<keyword evidence="2" id="KW-0520">NAD</keyword>
<dbReference type="STRING" id="1317122.ATO12_22760"/>
<evidence type="ECO:0000259" key="4">
    <source>
        <dbReference type="SMART" id="SM00984"/>
    </source>
</evidence>
<dbReference type="SUPFAM" id="SSF51735">
    <property type="entry name" value="NAD(P)-binding Rossmann-fold domains"/>
    <property type="match status" value="1"/>
</dbReference>
<dbReference type="EMBL" id="AQRA01000008">
    <property type="protein sequence ID" value="EZH72276.1"/>
    <property type="molecule type" value="Genomic_DNA"/>
</dbReference>
<dbReference type="InterPro" id="IPR017476">
    <property type="entry name" value="UDP-Glc/GDP-Man"/>
</dbReference>
<feature type="domain" description="UDP-glucose/GDP-mannose dehydrogenase C-terminal" evidence="4">
    <location>
        <begin position="314"/>
        <end position="405"/>
    </location>
</feature>
<evidence type="ECO:0000313" key="6">
    <source>
        <dbReference type="Proteomes" id="UP000023541"/>
    </source>
</evidence>
<dbReference type="SUPFAM" id="SSF48179">
    <property type="entry name" value="6-phosphogluconate dehydrogenase C-terminal domain-like"/>
    <property type="match status" value="1"/>
</dbReference>
<dbReference type="InterPro" id="IPR036291">
    <property type="entry name" value="NAD(P)-bd_dom_sf"/>
</dbReference>
<evidence type="ECO:0000256" key="2">
    <source>
        <dbReference type="ARBA" id="ARBA00023027"/>
    </source>
</evidence>
<comment type="caution">
    <text evidence="5">The sequence shown here is derived from an EMBL/GenBank/DDBJ whole genome shotgun (WGS) entry which is preliminary data.</text>
</comment>
<dbReference type="Pfam" id="PF03720">
    <property type="entry name" value="UDPG_MGDP_dh_C"/>
    <property type="match status" value="1"/>
</dbReference>
<evidence type="ECO:0000313" key="5">
    <source>
        <dbReference type="EMBL" id="EZH72276.1"/>
    </source>
</evidence>
<protein>
    <submittedName>
        <fullName evidence="5">UDP-N-acetyl-D-mannosaminuronic acid dehydrogenase</fullName>
    </submittedName>
</protein>
<organism evidence="5 6">
    <name type="scientific">Aquimarina atlantica</name>
    <dbReference type="NCBI Taxonomy" id="1317122"/>
    <lineage>
        <taxon>Bacteria</taxon>
        <taxon>Pseudomonadati</taxon>
        <taxon>Bacteroidota</taxon>
        <taxon>Flavobacteriia</taxon>
        <taxon>Flavobacteriales</taxon>
        <taxon>Flavobacteriaceae</taxon>
        <taxon>Aquimarina</taxon>
    </lineage>
</organism>
<gene>
    <name evidence="5" type="ORF">ATO12_22760</name>
</gene>
<keyword evidence="1" id="KW-0560">Oxidoreductase</keyword>
<evidence type="ECO:0000256" key="3">
    <source>
        <dbReference type="PIRNR" id="PIRNR000124"/>
    </source>
</evidence>
<dbReference type="Proteomes" id="UP000023541">
    <property type="component" value="Unassembled WGS sequence"/>
</dbReference>
<evidence type="ECO:0000256" key="1">
    <source>
        <dbReference type="ARBA" id="ARBA00023002"/>
    </source>
</evidence>
<dbReference type="NCBIfam" id="TIGR03026">
    <property type="entry name" value="NDP-sugDHase"/>
    <property type="match status" value="1"/>
</dbReference>
<name>A0A023BQK4_9FLAO</name>
<comment type="similarity">
    <text evidence="3">Belongs to the UDP-glucose/GDP-mannose dehydrogenase family.</text>
</comment>
<dbReference type="PANTHER" id="PTHR43491:SF1">
    <property type="entry name" value="UDP-N-ACETYL-D-MANNOSAMINE DEHYDROGENASE"/>
    <property type="match status" value="1"/>
</dbReference>
<dbReference type="NCBIfam" id="NF008286">
    <property type="entry name" value="PRK11064.1"/>
    <property type="match status" value="1"/>
</dbReference>
<dbReference type="GO" id="GO:0016616">
    <property type="term" value="F:oxidoreductase activity, acting on the CH-OH group of donors, NAD or NADP as acceptor"/>
    <property type="evidence" value="ECO:0007669"/>
    <property type="project" value="InterPro"/>
</dbReference>
<dbReference type="GO" id="GO:0016628">
    <property type="term" value="F:oxidoreductase activity, acting on the CH-CH group of donors, NAD or NADP as acceptor"/>
    <property type="evidence" value="ECO:0007669"/>
    <property type="project" value="InterPro"/>
</dbReference>
<dbReference type="AlphaFoldDB" id="A0A023BQK4"/>
<dbReference type="SMART" id="SM00984">
    <property type="entry name" value="UDPG_MGDP_dh_C"/>
    <property type="match status" value="1"/>
</dbReference>
<dbReference type="RefSeq" id="WP_034244639.1">
    <property type="nucleotide sequence ID" value="NZ_AQRA01000008.1"/>
</dbReference>
<dbReference type="eggNOG" id="COG0677">
    <property type="taxonomic scope" value="Bacteria"/>
</dbReference>
<dbReference type="InterPro" id="IPR036220">
    <property type="entry name" value="UDP-Glc/GDP-Man_DH_C_sf"/>
</dbReference>
<dbReference type="InterPro" id="IPR014027">
    <property type="entry name" value="UDP-Glc/GDP-Man_DH_C"/>
</dbReference>
<dbReference type="PIRSF" id="PIRSF500136">
    <property type="entry name" value="UDP_ManNAc_DH"/>
    <property type="match status" value="1"/>
</dbReference>
<proteinExistence type="inferred from homology"/>
<reference evidence="5 6" key="1">
    <citation type="submission" date="2014-04" db="EMBL/GenBank/DDBJ databases">
        <title>Aquimarina sp. 22II-S11-z7 Genome Sequencing.</title>
        <authorList>
            <person name="Lai Q."/>
        </authorList>
    </citation>
    <scope>NUCLEOTIDE SEQUENCE [LARGE SCALE GENOMIC DNA]</scope>
    <source>
        <strain evidence="5 6">22II-S11-z7</strain>
    </source>
</reference>
<dbReference type="OrthoDB" id="9803238at2"/>
<dbReference type="InterPro" id="IPR028359">
    <property type="entry name" value="UDP_ManNAc/GlcNAc_DH"/>
</dbReference>
<dbReference type="SUPFAM" id="SSF52413">
    <property type="entry name" value="UDP-glucose/GDP-mannose dehydrogenase C-terminal domain"/>
    <property type="match status" value="1"/>
</dbReference>
<dbReference type="GO" id="GO:0051287">
    <property type="term" value="F:NAD binding"/>
    <property type="evidence" value="ECO:0007669"/>
    <property type="project" value="InterPro"/>
</dbReference>
<dbReference type="InterPro" id="IPR008927">
    <property type="entry name" value="6-PGluconate_DH-like_C_sf"/>
</dbReference>
<accession>A0A023BQK4</accession>
<keyword evidence="6" id="KW-1185">Reference proteome</keyword>
<sequence>MDNKPSVVMIGLGYIGLPTAALIADHKVHVHGVDINPKVVDIINAGKIHIVEPELDEAVANAVKEGYLKASITPVEADAYLIVVPTPFKGKNEPDISFVESATRGIIPLLKEDDLYIIESTSPIGTTEKMMHLIYTERPELEGKLNIAYCPERVLPGNVMYELVHNDRVIGGIDEKSTNKALDFYKKYIKGDLHKTNARTAEMCKLVENSSRDVQIAFANELSLICDKADINVWELINLANKHPRVNILQPGCGVGGHCIAVDPYFIVADYPMESQIIGKAREINNYKSFWCAEKVKNAKLEFELKHGRKPSIALMGLAFKPNIDDLRESPAKYIAQKVLQNANNEEYYIVEPNIETHTVFKLTDYKDAAEKGDIIVFLVAHKEFKKLEISEDKVVLDFCGITNR</sequence>
<dbReference type="Pfam" id="PF03721">
    <property type="entry name" value="UDPG_MGDP_dh_N"/>
    <property type="match status" value="1"/>
</dbReference>
<dbReference type="InterPro" id="IPR014026">
    <property type="entry name" value="UDP-Glc/GDP-Man_DH_dimer"/>
</dbReference>
<dbReference type="Pfam" id="PF00984">
    <property type="entry name" value="UDPG_MGDP_dh"/>
    <property type="match status" value="1"/>
</dbReference>
<dbReference type="GO" id="GO:0000271">
    <property type="term" value="P:polysaccharide biosynthetic process"/>
    <property type="evidence" value="ECO:0007669"/>
    <property type="project" value="InterPro"/>
</dbReference>
<dbReference type="PIRSF" id="PIRSF000124">
    <property type="entry name" value="UDPglc_GDPman_dh"/>
    <property type="match status" value="1"/>
</dbReference>